<name>A0A8J5XEB2_DIALT</name>
<dbReference type="OrthoDB" id="10627887at2759"/>
<proteinExistence type="predicted"/>
<evidence type="ECO:0000256" key="2">
    <source>
        <dbReference type="SAM" id="Phobius"/>
    </source>
</evidence>
<feature type="compositionally biased region" description="Low complexity" evidence="1">
    <location>
        <begin position="495"/>
        <end position="510"/>
    </location>
</feature>
<organism evidence="3 4">
    <name type="scientific">Diacronema lutheri</name>
    <name type="common">Unicellular marine alga</name>
    <name type="synonym">Monochrysis lutheri</name>
    <dbReference type="NCBI Taxonomy" id="2081491"/>
    <lineage>
        <taxon>Eukaryota</taxon>
        <taxon>Haptista</taxon>
        <taxon>Haptophyta</taxon>
        <taxon>Pavlovophyceae</taxon>
        <taxon>Pavlovales</taxon>
        <taxon>Pavlovaceae</taxon>
        <taxon>Diacronema</taxon>
    </lineage>
</organism>
<feature type="transmembrane region" description="Helical" evidence="2">
    <location>
        <begin position="556"/>
        <end position="576"/>
    </location>
</feature>
<dbReference type="Proteomes" id="UP000751190">
    <property type="component" value="Unassembled WGS sequence"/>
</dbReference>
<evidence type="ECO:0000313" key="4">
    <source>
        <dbReference type="Proteomes" id="UP000751190"/>
    </source>
</evidence>
<feature type="region of interest" description="Disordered" evidence="1">
    <location>
        <begin position="465"/>
        <end position="526"/>
    </location>
</feature>
<gene>
    <name evidence="3" type="ORF">KFE25_001717</name>
</gene>
<keyword evidence="4" id="KW-1185">Reference proteome</keyword>
<dbReference type="AlphaFoldDB" id="A0A8J5XEB2"/>
<evidence type="ECO:0000313" key="3">
    <source>
        <dbReference type="EMBL" id="KAG8462944.1"/>
    </source>
</evidence>
<dbReference type="EMBL" id="JAGTXO010000018">
    <property type="protein sequence ID" value="KAG8462944.1"/>
    <property type="molecule type" value="Genomic_DNA"/>
</dbReference>
<evidence type="ECO:0000256" key="1">
    <source>
        <dbReference type="SAM" id="MobiDB-lite"/>
    </source>
</evidence>
<keyword evidence="2" id="KW-1133">Transmembrane helix</keyword>
<feature type="compositionally biased region" description="Low complexity" evidence="1">
    <location>
        <begin position="476"/>
        <end position="487"/>
    </location>
</feature>
<comment type="caution">
    <text evidence="3">The sequence shown here is derived from an EMBL/GenBank/DDBJ whole genome shotgun (WGS) entry which is preliminary data.</text>
</comment>
<sequence>MATSPSTTSGDDIHAGVNGSLVVLGDASTLSLVPFLRACRAGAAGTYRIRPELRYFTVVDTSAHERWARGGELGARERELDTRTLFLARSGDRMPHFATYAFFRPVGAARALAWLPRPVVGDYVIAHNLDALLARPAAGARAVGGDDGQGDGGGGADVELFAIGGQYFPADLGPGRRRTAGVRRRDGVNLLRARSLGHLANGSWLPWAPSARVLRPAVLLGDHAGCLDMMDRSVPIGQAGSCGFDGKFSIVRFRGRFWLYARANTRAMGGGRFVQVATSVRDDPAGPYGAFRLIQIAGYDPAVGAARSSPNIYFAAVNALPTDPSILLALFPVNLGAAAGRRPASPFVSRAAAPTAAAPTAARPGFRAADIHDGGAFLGVAASCDGVRFTRLERIAATTGVLGRTYDHPADGLILARGRVHFYVQRDVPGISPHADEHARIVRHSFRPDALARIVAHARATLEGCAPPPRAEVRKASAPAGPFAARRANARGRAARASPRRSAPARAADAARSRGVRRAPDEPSPPAVAAASLAAAAAAPPVGVVRLVAPALPHPVAGLTLLTLALALALGLGVSVRRGRCGRVAGARRAAVRLRPRS</sequence>
<keyword evidence="2" id="KW-0812">Transmembrane</keyword>
<accession>A0A8J5XEB2</accession>
<reference evidence="3" key="1">
    <citation type="submission" date="2021-05" db="EMBL/GenBank/DDBJ databases">
        <title>The genome of the haptophyte Pavlova lutheri (Diacronema luteri, Pavlovales) - a model for lipid biosynthesis in eukaryotic algae.</title>
        <authorList>
            <person name="Hulatt C.J."/>
            <person name="Posewitz M.C."/>
        </authorList>
    </citation>
    <scope>NUCLEOTIDE SEQUENCE</scope>
    <source>
        <strain evidence="3">NIVA-4/92</strain>
    </source>
</reference>
<keyword evidence="2" id="KW-0472">Membrane</keyword>
<protein>
    <submittedName>
        <fullName evidence="3">Uncharacterized protein</fullName>
    </submittedName>
</protein>